<dbReference type="OMA" id="DECCIQT"/>
<dbReference type="InterPro" id="IPR040429">
    <property type="entry name" value="C11orf97-like"/>
</dbReference>
<dbReference type="GeneTree" id="ENSGT00520000058823"/>
<accession>A0A6I8N6T6</accession>
<dbReference type="AlphaFoldDB" id="A0A6I8N6T6"/>
<sequence>MATGDASGGQPLPGMLEAAEGMEEVEDQKQQATEERLGCGLSGELTPPEPSKPWKPHLGSPQNSGMLATGKKFIYCEPHKRIKEVLEEELFIQRDECCIKTPSTVALEGVWSIKKNLSVGGLKPGSQNRNNLLPQLKYYSRHGGIKSTLENKFGFAGCRAQNPEDSSALPCSWISGHYAGRGSGRKERRELAPT</sequence>
<reference evidence="2" key="3">
    <citation type="submission" date="2025-09" db="UniProtKB">
        <authorList>
            <consortium name="Ensembl"/>
        </authorList>
    </citation>
    <scope>IDENTIFICATION</scope>
    <source>
        <strain evidence="2">Glennie</strain>
    </source>
</reference>
<evidence type="ECO:0000313" key="3">
    <source>
        <dbReference type="Proteomes" id="UP000002279"/>
    </source>
</evidence>
<protein>
    <submittedName>
        <fullName evidence="2">Uncharacterized protein</fullName>
    </submittedName>
</protein>
<dbReference type="InParanoid" id="A0A6I8N6T6"/>
<feature type="compositionally biased region" description="Basic and acidic residues" evidence="1">
    <location>
        <begin position="27"/>
        <end position="37"/>
    </location>
</feature>
<name>A0A6I8N6T6_ORNAN</name>
<dbReference type="PANTHER" id="PTHR38326:SF1">
    <property type="entry name" value="CHROMOSOME 11 OPEN READING FRAME 97"/>
    <property type="match status" value="1"/>
</dbReference>
<dbReference type="FunCoup" id="A0A6I8N6T6">
    <property type="interactions" value="7"/>
</dbReference>
<dbReference type="Ensembl" id="ENSOANT00000070261.1">
    <property type="protein sequence ID" value="ENSOANP00000036648.1"/>
    <property type="gene ID" value="ENSOANG00000029843.2"/>
</dbReference>
<evidence type="ECO:0000256" key="1">
    <source>
        <dbReference type="SAM" id="MobiDB-lite"/>
    </source>
</evidence>
<dbReference type="Bgee" id="ENSOANG00000029843">
    <property type="expression patterns" value="Expressed in testis and 2 other cell types or tissues"/>
</dbReference>
<reference evidence="2" key="2">
    <citation type="submission" date="2025-08" db="UniProtKB">
        <authorList>
            <consortium name="Ensembl"/>
        </authorList>
    </citation>
    <scope>IDENTIFICATION</scope>
    <source>
        <strain evidence="2">Glennie</strain>
    </source>
</reference>
<organism evidence="2 3">
    <name type="scientific">Ornithorhynchus anatinus</name>
    <name type="common">Duckbill platypus</name>
    <dbReference type="NCBI Taxonomy" id="9258"/>
    <lineage>
        <taxon>Eukaryota</taxon>
        <taxon>Metazoa</taxon>
        <taxon>Chordata</taxon>
        <taxon>Craniata</taxon>
        <taxon>Vertebrata</taxon>
        <taxon>Euteleostomi</taxon>
        <taxon>Mammalia</taxon>
        <taxon>Monotremata</taxon>
        <taxon>Ornithorhynchidae</taxon>
        <taxon>Ornithorhynchus</taxon>
    </lineage>
</organism>
<feature type="region of interest" description="Disordered" evidence="1">
    <location>
        <begin position="1"/>
        <end position="63"/>
    </location>
</feature>
<gene>
    <name evidence="2" type="primary">C20H11orf97</name>
</gene>
<dbReference type="GO" id="GO:0097546">
    <property type="term" value="C:ciliary base"/>
    <property type="evidence" value="ECO:0000318"/>
    <property type="project" value="GO_Central"/>
</dbReference>
<dbReference type="Proteomes" id="UP000002279">
    <property type="component" value="Chromosome 20"/>
</dbReference>
<evidence type="ECO:0000313" key="2">
    <source>
        <dbReference type="Ensembl" id="ENSOANP00000036648.1"/>
    </source>
</evidence>
<proteinExistence type="predicted"/>
<dbReference type="PANTHER" id="PTHR38326">
    <property type="entry name" value="CHROMOSOME 11 OPEN READING FRAME 97"/>
    <property type="match status" value="1"/>
</dbReference>
<reference evidence="2 3" key="1">
    <citation type="journal article" date="2008" name="Nature">
        <title>Genome analysis of the platypus reveals unique signatures of evolution.</title>
        <authorList>
            <person name="Warren W.C."/>
            <person name="Hillier L.W."/>
            <person name="Marshall Graves J.A."/>
            <person name="Birney E."/>
            <person name="Ponting C.P."/>
            <person name="Grutzner F."/>
            <person name="Belov K."/>
            <person name="Miller W."/>
            <person name="Clarke L."/>
            <person name="Chinwalla A.T."/>
            <person name="Yang S.P."/>
            <person name="Heger A."/>
            <person name="Locke D.P."/>
            <person name="Miethke P."/>
            <person name="Waters P.D."/>
            <person name="Veyrunes F."/>
            <person name="Fulton L."/>
            <person name="Fulton B."/>
            <person name="Graves T."/>
            <person name="Wallis J."/>
            <person name="Puente X.S."/>
            <person name="Lopez-Otin C."/>
            <person name="Ordonez G.R."/>
            <person name="Eichler E.E."/>
            <person name="Chen L."/>
            <person name="Cheng Z."/>
            <person name="Deakin J.E."/>
            <person name="Alsop A."/>
            <person name="Thompson K."/>
            <person name="Kirby P."/>
            <person name="Papenfuss A.T."/>
            <person name="Wakefield M.J."/>
            <person name="Olender T."/>
            <person name="Lancet D."/>
            <person name="Huttley G.A."/>
            <person name="Smit A.F."/>
            <person name="Pask A."/>
            <person name="Temple-Smith P."/>
            <person name="Batzer M.A."/>
            <person name="Walker J.A."/>
            <person name="Konkel M.K."/>
            <person name="Harris R.S."/>
            <person name="Whittington C.M."/>
            <person name="Wong E.S."/>
            <person name="Gemmell N.J."/>
            <person name="Buschiazzo E."/>
            <person name="Vargas Jentzsch I.M."/>
            <person name="Merkel A."/>
            <person name="Schmitz J."/>
            <person name="Zemann A."/>
            <person name="Churakov G."/>
            <person name="Kriegs J.O."/>
            <person name="Brosius J."/>
            <person name="Murchison E.P."/>
            <person name="Sachidanandam R."/>
            <person name="Smith C."/>
            <person name="Hannon G.J."/>
            <person name="Tsend-Ayush E."/>
            <person name="McMillan D."/>
            <person name="Attenborough R."/>
            <person name="Rens W."/>
            <person name="Ferguson-Smith M."/>
            <person name="Lefevre C.M."/>
            <person name="Sharp J.A."/>
            <person name="Nicholas K.R."/>
            <person name="Ray D.A."/>
            <person name="Kube M."/>
            <person name="Reinhardt R."/>
            <person name="Pringle T.H."/>
            <person name="Taylor J."/>
            <person name="Jones R.C."/>
            <person name="Nixon B."/>
            <person name="Dacheux J.L."/>
            <person name="Niwa H."/>
            <person name="Sekita Y."/>
            <person name="Huang X."/>
            <person name="Stark A."/>
            <person name="Kheradpour P."/>
            <person name="Kellis M."/>
            <person name="Flicek P."/>
            <person name="Chen Y."/>
            <person name="Webber C."/>
            <person name="Hardison R."/>
            <person name="Nelson J."/>
            <person name="Hallsworth-Pepin K."/>
            <person name="Delehaunty K."/>
            <person name="Markovic C."/>
            <person name="Minx P."/>
            <person name="Feng Y."/>
            <person name="Kremitzki C."/>
            <person name="Mitreva M."/>
            <person name="Glasscock J."/>
            <person name="Wylie T."/>
            <person name="Wohldmann P."/>
            <person name="Thiru P."/>
            <person name="Nhan M.N."/>
            <person name="Pohl C.S."/>
            <person name="Smith S.M."/>
            <person name="Hou S."/>
            <person name="Nefedov M."/>
            <person name="de Jong P.J."/>
            <person name="Renfree M.B."/>
            <person name="Mardis E.R."/>
            <person name="Wilson R.K."/>
        </authorList>
    </citation>
    <scope>NUCLEOTIDE SEQUENCE [LARGE SCALE GENOMIC DNA]</scope>
    <source>
        <strain evidence="2 3">Glennie</strain>
    </source>
</reference>
<keyword evidence="3" id="KW-1185">Reference proteome</keyword>